<dbReference type="Proteomes" id="UP000613740">
    <property type="component" value="Unassembled WGS sequence"/>
</dbReference>
<feature type="region of interest" description="Disordered" evidence="1">
    <location>
        <begin position="228"/>
        <end position="248"/>
    </location>
</feature>
<protein>
    <submittedName>
        <fullName evidence="2">Uncharacterized protein</fullName>
    </submittedName>
</protein>
<dbReference type="AlphaFoldDB" id="A0A836B818"/>
<accession>A0A836B818</accession>
<feature type="region of interest" description="Disordered" evidence="1">
    <location>
        <begin position="133"/>
        <end position="162"/>
    </location>
</feature>
<evidence type="ECO:0000313" key="2">
    <source>
        <dbReference type="EMBL" id="KAG2450245.1"/>
    </source>
</evidence>
<feature type="region of interest" description="Disordered" evidence="1">
    <location>
        <begin position="181"/>
        <end position="204"/>
    </location>
</feature>
<comment type="caution">
    <text evidence="2">The sequence shown here is derived from an EMBL/GenBank/DDBJ whole genome shotgun (WGS) entry which is preliminary data.</text>
</comment>
<proteinExistence type="predicted"/>
<feature type="compositionally biased region" description="Basic and acidic residues" evidence="1">
    <location>
        <begin position="152"/>
        <end position="161"/>
    </location>
</feature>
<gene>
    <name evidence="2" type="ORF">HYH02_000342</name>
</gene>
<name>A0A836B818_9CHLO</name>
<feature type="compositionally biased region" description="Gly residues" evidence="1">
    <location>
        <begin position="228"/>
        <end position="239"/>
    </location>
</feature>
<feature type="region of interest" description="Disordered" evidence="1">
    <location>
        <begin position="1"/>
        <end position="70"/>
    </location>
</feature>
<dbReference type="OrthoDB" id="539791at2759"/>
<organism evidence="2 3">
    <name type="scientific">Chlamydomonas schloesseri</name>
    <dbReference type="NCBI Taxonomy" id="2026947"/>
    <lineage>
        <taxon>Eukaryota</taxon>
        <taxon>Viridiplantae</taxon>
        <taxon>Chlorophyta</taxon>
        <taxon>core chlorophytes</taxon>
        <taxon>Chlorophyceae</taxon>
        <taxon>CS clade</taxon>
        <taxon>Chlamydomonadales</taxon>
        <taxon>Chlamydomonadaceae</taxon>
        <taxon>Chlamydomonas</taxon>
    </lineage>
</organism>
<sequence length="248" mass="24856">MALLPGWDAEPSIPRGVIDDENADLPHEPEGYFAKLRSHRHSGGGGAGDSHGPALSRGSAPLQHVPRSATMSAAAAAAAIGVKGMPQPPHHPAGVTRTCSMPYGSPGSHAAANAGGLLQPHKYQFTDWANELSSLGGGKHPQHHAKGGTHAEAQHSGDKHHGAAWWRALEAGQLNELPESEAAAAGARGKHGGGQAAEHGRAGAHVSSFVPQFTNKQQLDFGSVGSGAGGGGASSGGDTGVIAAGDGI</sequence>
<reference evidence="2" key="1">
    <citation type="journal article" date="2020" name="bioRxiv">
        <title>Comparative genomics of Chlamydomonas.</title>
        <authorList>
            <person name="Craig R.J."/>
            <person name="Hasan A.R."/>
            <person name="Ness R.W."/>
            <person name="Keightley P.D."/>
        </authorList>
    </citation>
    <scope>NUCLEOTIDE SEQUENCE</scope>
    <source>
        <strain evidence="2">CCAP 11/173</strain>
    </source>
</reference>
<evidence type="ECO:0000256" key="1">
    <source>
        <dbReference type="SAM" id="MobiDB-lite"/>
    </source>
</evidence>
<evidence type="ECO:0000313" key="3">
    <source>
        <dbReference type="Proteomes" id="UP000613740"/>
    </source>
</evidence>
<keyword evidence="3" id="KW-1185">Reference proteome</keyword>
<dbReference type="EMBL" id="JAEHOD010000012">
    <property type="protein sequence ID" value="KAG2450245.1"/>
    <property type="molecule type" value="Genomic_DNA"/>
</dbReference>